<protein>
    <submittedName>
        <fullName evidence="1">Uncharacterized protein</fullName>
    </submittedName>
</protein>
<evidence type="ECO:0000313" key="1">
    <source>
        <dbReference type="EMBL" id="CDF33019.1"/>
    </source>
</evidence>
<proteinExistence type="predicted"/>
<organism evidence="1 2">
    <name type="scientific">Chondrus crispus</name>
    <name type="common">Carrageen Irish moss</name>
    <name type="synonym">Polymorpha crispa</name>
    <dbReference type="NCBI Taxonomy" id="2769"/>
    <lineage>
        <taxon>Eukaryota</taxon>
        <taxon>Rhodophyta</taxon>
        <taxon>Florideophyceae</taxon>
        <taxon>Rhodymeniophycidae</taxon>
        <taxon>Gigartinales</taxon>
        <taxon>Gigartinaceae</taxon>
        <taxon>Chondrus</taxon>
    </lineage>
</organism>
<gene>
    <name evidence="1" type="ORF">CHC_T00001849001</name>
</gene>
<reference evidence="2" key="1">
    <citation type="journal article" date="2013" name="Proc. Natl. Acad. Sci. U.S.A.">
        <title>Genome structure and metabolic features in the red seaweed Chondrus crispus shed light on evolution of the Archaeplastida.</title>
        <authorList>
            <person name="Collen J."/>
            <person name="Porcel B."/>
            <person name="Carre W."/>
            <person name="Ball S.G."/>
            <person name="Chaparro C."/>
            <person name="Tonon T."/>
            <person name="Barbeyron T."/>
            <person name="Michel G."/>
            <person name="Noel B."/>
            <person name="Valentin K."/>
            <person name="Elias M."/>
            <person name="Artiguenave F."/>
            <person name="Arun A."/>
            <person name="Aury J.M."/>
            <person name="Barbosa-Neto J.F."/>
            <person name="Bothwell J.H."/>
            <person name="Bouget F.Y."/>
            <person name="Brillet L."/>
            <person name="Cabello-Hurtado F."/>
            <person name="Capella-Gutierrez S."/>
            <person name="Charrier B."/>
            <person name="Cladiere L."/>
            <person name="Cock J.M."/>
            <person name="Coelho S.M."/>
            <person name="Colleoni C."/>
            <person name="Czjzek M."/>
            <person name="Da Silva C."/>
            <person name="Delage L."/>
            <person name="Denoeud F."/>
            <person name="Deschamps P."/>
            <person name="Dittami S.M."/>
            <person name="Gabaldon T."/>
            <person name="Gachon C.M."/>
            <person name="Groisillier A."/>
            <person name="Herve C."/>
            <person name="Jabbari K."/>
            <person name="Katinka M."/>
            <person name="Kloareg B."/>
            <person name="Kowalczyk N."/>
            <person name="Labadie K."/>
            <person name="Leblanc C."/>
            <person name="Lopez P.J."/>
            <person name="McLachlan D.H."/>
            <person name="Meslet-Cladiere L."/>
            <person name="Moustafa A."/>
            <person name="Nehr Z."/>
            <person name="Nyvall Collen P."/>
            <person name="Panaud O."/>
            <person name="Partensky F."/>
            <person name="Poulain J."/>
            <person name="Rensing S.A."/>
            <person name="Rousvoal S."/>
            <person name="Samson G."/>
            <person name="Symeonidi A."/>
            <person name="Weissenbach J."/>
            <person name="Zambounis A."/>
            <person name="Wincker P."/>
            <person name="Boyen C."/>
        </authorList>
    </citation>
    <scope>NUCLEOTIDE SEQUENCE [LARGE SCALE GENOMIC DNA]</scope>
    <source>
        <strain evidence="2">cv. Stackhouse</strain>
    </source>
</reference>
<dbReference type="EMBL" id="HG001630">
    <property type="protein sequence ID" value="CDF33019.1"/>
    <property type="molecule type" value="Genomic_DNA"/>
</dbReference>
<sequence length="72" mass="7764">MEATTFCSGWIPFRPGQEEDVGRGRRTPAARCNAQQLLYSCTPCIVLYCRAVAAGVCSVGNKGRDGGQGRRI</sequence>
<dbReference type="Gramene" id="CDF33019">
    <property type="protein sequence ID" value="CDF33019"/>
    <property type="gene ID" value="CHC_T00001849001"/>
</dbReference>
<dbReference type="AlphaFoldDB" id="R7Q4U2"/>
<dbReference type="GeneID" id="17320539"/>
<dbReference type="RefSeq" id="XP_005712822.1">
    <property type="nucleotide sequence ID" value="XM_005712765.1"/>
</dbReference>
<accession>R7Q4U2</accession>
<name>R7Q4U2_CHOCR</name>
<evidence type="ECO:0000313" key="2">
    <source>
        <dbReference type="Proteomes" id="UP000012073"/>
    </source>
</evidence>
<dbReference type="KEGG" id="ccp:CHC_T00001849001"/>
<keyword evidence="2" id="KW-1185">Reference proteome</keyword>
<dbReference type="Proteomes" id="UP000012073">
    <property type="component" value="Unassembled WGS sequence"/>
</dbReference>